<accession>A0A1M5FF33</accession>
<protein>
    <submittedName>
        <fullName evidence="2">Uncharacterized protein</fullName>
    </submittedName>
</protein>
<sequence>MDAIKSISYALKPLKNKITCKTTLQLNELCKLKRGKKLIEVILSIIQKSAIFVQIIDPNLLDLYHYKPIYYSISLLCIILNFYIKHKSRNV</sequence>
<organism evidence="2 3">
    <name type="scientific">Flavobacterium fluvii</name>
    <dbReference type="NCBI Taxonomy" id="468056"/>
    <lineage>
        <taxon>Bacteria</taxon>
        <taxon>Pseudomonadati</taxon>
        <taxon>Bacteroidota</taxon>
        <taxon>Flavobacteriia</taxon>
        <taxon>Flavobacteriales</taxon>
        <taxon>Flavobacteriaceae</taxon>
        <taxon>Flavobacterium</taxon>
    </lineage>
</organism>
<keyword evidence="1" id="KW-0812">Transmembrane</keyword>
<evidence type="ECO:0000256" key="1">
    <source>
        <dbReference type="SAM" id="Phobius"/>
    </source>
</evidence>
<evidence type="ECO:0000313" key="3">
    <source>
        <dbReference type="Proteomes" id="UP000184516"/>
    </source>
</evidence>
<keyword evidence="3" id="KW-1185">Reference proteome</keyword>
<evidence type="ECO:0000313" key="2">
    <source>
        <dbReference type="EMBL" id="SHF89752.1"/>
    </source>
</evidence>
<name>A0A1M5FF33_9FLAO</name>
<dbReference type="STRING" id="468056.SAMN05443549_101746"/>
<dbReference type="AlphaFoldDB" id="A0A1M5FF33"/>
<proteinExistence type="predicted"/>
<dbReference type="EMBL" id="FQWB01000001">
    <property type="protein sequence ID" value="SHF89752.1"/>
    <property type="molecule type" value="Genomic_DNA"/>
</dbReference>
<keyword evidence="1" id="KW-0472">Membrane</keyword>
<feature type="transmembrane region" description="Helical" evidence="1">
    <location>
        <begin position="68"/>
        <end position="84"/>
    </location>
</feature>
<gene>
    <name evidence="2" type="ORF">SAMN05443549_101746</name>
</gene>
<keyword evidence="1" id="KW-1133">Transmembrane helix</keyword>
<reference evidence="3" key="1">
    <citation type="submission" date="2016-11" db="EMBL/GenBank/DDBJ databases">
        <authorList>
            <person name="Varghese N."/>
            <person name="Submissions S."/>
        </authorList>
    </citation>
    <scope>NUCLEOTIDE SEQUENCE [LARGE SCALE GENOMIC DNA]</scope>
    <source>
        <strain evidence="3">DSM 19978</strain>
    </source>
</reference>
<dbReference type="Proteomes" id="UP000184516">
    <property type="component" value="Unassembled WGS sequence"/>
</dbReference>
<feature type="transmembrane region" description="Helical" evidence="1">
    <location>
        <begin position="38"/>
        <end position="56"/>
    </location>
</feature>